<sequence>MVVIDARGKDHSKKQPSYPPYGGELLQLKGLNKGITFLEMKEKVSIALRWPVNQFRLWDQTQYEEFMTKNYDPFNRSAYRDHIPHFVDLEENEVMFPLFLTGQYIVVERIRAVLQKFPKSPKPERFDRDSWNASLRKEWKGVSPEVNKTVYRNIEIIRMERNERSNTLFNALGYQLHVLSNVKGEDESDEMKDGLTQPSRYRSARIKKYLAGFVADNSEALLESGLLEEYMENGLKENSVMKYFKALFDPFYSGFLRSI</sequence>
<comment type="caution">
    <text evidence="1">The sequence shown here is derived from an EMBL/GenBank/DDBJ whole genome shotgun (WGS) entry which is preliminary data.</text>
</comment>
<organism evidence="1 2">
    <name type="scientific">Bonamia ostreae</name>
    <dbReference type="NCBI Taxonomy" id="126728"/>
    <lineage>
        <taxon>Eukaryota</taxon>
        <taxon>Sar</taxon>
        <taxon>Rhizaria</taxon>
        <taxon>Endomyxa</taxon>
        <taxon>Ascetosporea</taxon>
        <taxon>Haplosporida</taxon>
        <taxon>Bonamia</taxon>
    </lineage>
</organism>
<dbReference type="EMBL" id="JBDODL010002536">
    <property type="protein sequence ID" value="MES1922294.1"/>
    <property type="molecule type" value="Genomic_DNA"/>
</dbReference>
<accession>A0ABV2ARK5</accession>
<feature type="non-terminal residue" evidence="1">
    <location>
        <position position="259"/>
    </location>
</feature>
<evidence type="ECO:0000313" key="1">
    <source>
        <dbReference type="EMBL" id="MES1922294.1"/>
    </source>
</evidence>
<evidence type="ECO:0000313" key="2">
    <source>
        <dbReference type="Proteomes" id="UP001439008"/>
    </source>
</evidence>
<proteinExistence type="predicted"/>
<name>A0ABV2ARK5_9EUKA</name>
<dbReference type="Proteomes" id="UP001439008">
    <property type="component" value="Unassembled WGS sequence"/>
</dbReference>
<protein>
    <submittedName>
        <fullName evidence="1">Uncharacterized protein</fullName>
    </submittedName>
</protein>
<reference evidence="1 2" key="1">
    <citation type="journal article" date="2024" name="BMC Biol.">
        <title>Comparative genomics of Ascetosporea gives new insight into the evolutionary basis for animal parasitism in Rhizaria.</title>
        <authorList>
            <person name="Hiltunen Thoren M."/>
            <person name="Onut-Brannstrom I."/>
            <person name="Alfjorden A."/>
            <person name="Peckova H."/>
            <person name="Swords F."/>
            <person name="Hooper C."/>
            <person name="Holzer A.S."/>
            <person name="Bass D."/>
            <person name="Burki F."/>
        </authorList>
    </citation>
    <scope>NUCLEOTIDE SEQUENCE [LARGE SCALE GENOMIC DNA]</scope>
    <source>
        <strain evidence="1">20-A016</strain>
    </source>
</reference>
<keyword evidence="2" id="KW-1185">Reference proteome</keyword>
<gene>
    <name evidence="1" type="ORF">MHBO_003803</name>
</gene>